<organism evidence="1 2">
    <name type="scientific">Clunio marinus</name>
    <dbReference type="NCBI Taxonomy" id="568069"/>
    <lineage>
        <taxon>Eukaryota</taxon>
        <taxon>Metazoa</taxon>
        <taxon>Ecdysozoa</taxon>
        <taxon>Arthropoda</taxon>
        <taxon>Hexapoda</taxon>
        <taxon>Insecta</taxon>
        <taxon>Pterygota</taxon>
        <taxon>Neoptera</taxon>
        <taxon>Endopterygota</taxon>
        <taxon>Diptera</taxon>
        <taxon>Nematocera</taxon>
        <taxon>Chironomoidea</taxon>
        <taxon>Chironomidae</taxon>
        <taxon>Clunio</taxon>
    </lineage>
</organism>
<evidence type="ECO:0000313" key="1">
    <source>
        <dbReference type="EMBL" id="CRK90504.1"/>
    </source>
</evidence>
<gene>
    <name evidence="1" type="ORF">CLUMA_CG004211</name>
</gene>
<evidence type="ECO:0000313" key="2">
    <source>
        <dbReference type="Proteomes" id="UP000183832"/>
    </source>
</evidence>
<dbReference type="EMBL" id="CVRI01000019">
    <property type="protein sequence ID" value="CRK90504.1"/>
    <property type="molecule type" value="Genomic_DNA"/>
</dbReference>
<sequence length="98" mass="11502">MKKKTPKFFQTQWLLDQIPIFMKFSFTLSCRLQQFSSKLEEKEKCWQFNNKTKSTVGKVKSLHIKSINNNTSKVMNGISCARRHAKDGNDLEHDLYTT</sequence>
<dbReference type="AlphaFoldDB" id="A0A1J1HR10"/>
<proteinExistence type="predicted"/>
<accession>A0A1J1HR10</accession>
<dbReference type="Proteomes" id="UP000183832">
    <property type="component" value="Unassembled WGS sequence"/>
</dbReference>
<reference evidence="1 2" key="1">
    <citation type="submission" date="2015-04" db="EMBL/GenBank/DDBJ databases">
        <authorList>
            <person name="Syromyatnikov M.Y."/>
            <person name="Popov V.N."/>
        </authorList>
    </citation>
    <scope>NUCLEOTIDE SEQUENCE [LARGE SCALE GENOMIC DNA]</scope>
</reference>
<keyword evidence="2" id="KW-1185">Reference proteome</keyword>
<protein>
    <submittedName>
        <fullName evidence="1">CLUMA_CG004211, isoform A</fullName>
    </submittedName>
</protein>
<name>A0A1J1HR10_9DIPT</name>